<name>A0A348B5X6_9CREN</name>
<reference evidence="4" key="2">
    <citation type="submission" date="2018-04" db="EMBL/GenBank/DDBJ databases">
        <title>Complete genome sequence of Sulfodiicoccus acidiphilus strain HS-1.</title>
        <authorList>
            <person name="Sakai H.D."/>
            <person name="Kurosawa N."/>
        </authorList>
    </citation>
    <scope>NUCLEOTIDE SEQUENCE [LARGE SCALE GENOMIC DNA]</scope>
    <source>
        <strain evidence="4">HS-1</strain>
    </source>
</reference>
<evidence type="ECO:0000313" key="3">
    <source>
        <dbReference type="EMBL" id="GGU01732.1"/>
    </source>
</evidence>
<dbReference type="Pfam" id="PF22662">
    <property type="entry name" value="Csa3_N"/>
    <property type="match status" value="1"/>
</dbReference>
<organism evidence="2 4">
    <name type="scientific">Sulfodiicoccus acidiphilus</name>
    <dbReference type="NCBI Taxonomy" id="1670455"/>
    <lineage>
        <taxon>Archaea</taxon>
        <taxon>Thermoproteota</taxon>
        <taxon>Thermoprotei</taxon>
        <taxon>Sulfolobales</taxon>
        <taxon>Sulfolobaceae</taxon>
        <taxon>Sulfodiicoccus</taxon>
    </lineage>
</organism>
<dbReference type="RefSeq" id="WP_126450828.1">
    <property type="nucleotide sequence ID" value="NZ_AP018553.1"/>
</dbReference>
<dbReference type="InterPro" id="IPR036388">
    <property type="entry name" value="WH-like_DNA-bd_sf"/>
</dbReference>
<evidence type="ECO:0000313" key="4">
    <source>
        <dbReference type="Proteomes" id="UP000276741"/>
    </source>
</evidence>
<dbReference type="InterPro" id="IPR036390">
    <property type="entry name" value="WH_DNA-bd_sf"/>
</dbReference>
<dbReference type="Gene3D" id="3.40.50.11700">
    <property type="match status" value="1"/>
</dbReference>
<accession>A0A348B5X6</accession>
<dbReference type="NCBIfam" id="TIGR01884">
    <property type="entry name" value="cas_HTH"/>
    <property type="match status" value="1"/>
</dbReference>
<reference evidence="3" key="1">
    <citation type="journal article" date="2014" name="Int. J. Syst. Evol. Microbiol.">
        <title>Complete genome sequence of Corynebacterium casei LMG S-19264T (=DSM 44701T), isolated from a smear-ripened cheese.</title>
        <authorList>
            <consortium name="US DOE Joint Genome Institute (JGI-PGF)"/>
            <person name="Walter F."/>
            <person name="Albersmeier A."/>
            <person name="Kalinowski J."/>
            <person name="Ruckert C."/>
        </authorList>
    </citation>
    <scope>NUCLEOTIDE SEQUENCE</scope>
    <source>
        <strain evidence="3">JCM 31740</strain>
    </source>
</reference>
<dbReference type="SUPFAM" id="SSF46785">
    <property type="entry name" value="Winged helix' DNA-binding domain"/>
    <property type="match status" value="1"/>
</dbReference>
<dbReference type="Proteomes" id="UP000616143">
    <property type="component" value="Unassembled WGS sequence"/>
</dbReference>
<reference evidence="2" key="3">
    <citation type="journal article" date="2019" name="BMC Res. Notes">
        <title>Complete genome sequence of the Sulfodiicoccus acidiphilus strain HS-1T, the first crenarchaeon that lacks polB3, isolated from an acidic hot spring in Ohwaku-dani, Hakone, Japan.</title>
        <authorList>
            <person name="Sakai H.D."/>
            <person name="Kurosawa N."/>
        </authorList>
    </citation>
    <scope>NUCLEOTIDE SEQUENCE</scope>
    <source>
        <strain evidence="2">HS-1</strain>
    </source>
</reference>
<reference evidence="3" key="4">
    <citation type="submission" date="2020-09" db="EMBL/GenBank/DDBJ databases">
        <authorList>
            <person name="Sun Q."/>
            <person name="Ohkuma M."/>
        </authorList>
    </citation>
    <scope>NUCLEOTIDE SEQUENCE</scope>
    <source>
        <strain evidence="3">JCM 31740</strain>
    </source>
</reference>
<dbReference type="EMBL" id="BMQS01000020">
    <property type="protein sequence ID" value="GGU01732.1"/>
    <property type="molecule type" value="Genomic_DNA"/>
</dbReference>
<dbReference type="KEGG" id="sacd:HS1genome_1967"/>
<sequence length="206" mass="23234">MALLVTVVGFDEKFAVRSFLRRGRTQVTEVLAVRPSRADPRSDRALNALKSLLEEASVPISVMELDQLDFVSSVAKVAKWVRRSSHSEFVVNLSSGMRIVGLEVLAAFLLLNLDAEVEVEAEDFSGFTTWRTTDLLPTDMDPKTLELLRLVRQGLSVTEVANRTRLSVTTAWRRLKRMEEARLLWREGDKLSLTLKGEVYLAISEK</sequence>
<dbReference type="AlphaFoldDB" id="A0A348B5X6"/>
<dbReference type="Pfam" id="PF13412">
    <property type="entry name" value="HTH_24"/>
    <property type="match status" value="1"/>
</dbReference>
<dbReference type="InterPro" id="IPR054588">
    <property type="entry name" value="Csa3_N"/>
</dbReference>
<evidence type="ECO:0000259" key="1">
    <source>
        <dbReference type="Pfam" id="PF22662"/>
    </source>
</evidence>
<feature type="domain" description="Csa3 N-terminal" evidence="1">
    <location>
        <begin position="3"/>
        <end position="120"/>
    </location>
</feature>
<gene>
    <name evidence="3" type="ORF">GCM10007116_18640</name>
    <name evidence="2" type="ORF">HS1genome_1967</name>
</gene>
<dbReference type="Proteomes" id="UP000276741">
    <property type="component" value="Chromosome"/>
</dbReference>
<dbReference type="OrthoDB" id="97174at2157"/>
<dbReference type="InterPro" id="IPR010163">
    <property type="entry name" value="Csa3"/>
</dbReference>
<dbReference type="GeneID" id="38667431"/>
<keyword evidence="4" id="KW-1185">Reference proteome</keyword>
<protein>
    <submittedName>
        <fullName evidence="2">CRISPR-associated protein</fullName>
    </submittedName>
</protein>
<evidence type="ECO:0000313" key="2">
    <source>
        <dbReference type="EMBL" id="BBD73578.1"/>
    </source>
</evidence>
<proteinExistence type="predicted"/>
<dbReference type="EMBL" id="AP018553">
    <property type="protein sequence ID" value="BBD73578.1"/>
    <property type="molecule type" value="Genomic_DNA"/>
</dbReference>
<dbReference type="Gene3D" id="1.10.10.10">
    <property type="entry name" value="Winged helix-like DNA-binding domain superfamily/Winged helix DNA-binding domain"/>
    <property type="match status" value="1"/>
</dbReference>